<feature type="domain" description="U3 small nucleolar RNA-associated protein 20 C-terminal" evidence="4">
    <location>
        <begin position="2490"/>
        <end position="2608"/>
    </location>
</feature>
<dbReference type="InterPro" id="IPR052575">
    <property type="entry name" value="SSU_processome_comp_20"/>
</dbReference>
<protein>
    <submittedName>
        <fullName evidence="5">Predicted protein</fullName>
    </submittedName>
</protein>
<evidence type="ECO:0000259" key="2">
    <source>
        <dbReference type="Pfam" id="PF07539"/>
    </source>
</evidence>
<feature type="region of interest" description="Disordered" evidence="1">
    <location>
        <begin position="1904"/>
        <end position="1923"/>
    </location>
</feature>
<dbReference type="EMBL" id="GL348713">
    <property type="protein sequence ID" value="EFH69624.1"/>
    <property type="molecule type" value="Genomic_DNA"/>
</dbReference>
<dbReference type="HOGENOM" id="CLU_000327_0_0_1"/>
<dbReference type="Gene3D" id="1.25.10.10">
    <property type="entry name" value="Leucine-rich Repeat Variant"/>
    <property type="match status" value="3"/>
</dbReference>
<evidence type="ECO:0000313" key="6">
    <source>
        <dbReference type="Proteomes" id="UP000008694"/>
    </source>
</evidence>
<dbReference type="PANTHER" id="PTHR17695">
    <property type="entry name" value="SMALL SUBUNIT PROCESSOME COMPONENT 20 HOMOLOG"/>
    <property type="match status" value="1"/>
</dbReference>
<keyword evidence="6" id="KW-1185">Reference proteome</keyword>
<evidence type="ECO:0000259" key="3">
    <source>
        <dbReference type="Pfam" id="PF20416"/>
    </source>
</evidence>
<evidence type="ECO:0000259" key="4">
    <source>
        <dbReference type="Pfam" id="PF23099"/>
    </source>
</evidence>
<feature type="compositionally biased region" description="Basic residues" evidence="1">
    <location>
        <begin position="2593"/>
        <end position="2608"/>
    </location>
</feature>
<dbReference type="SUPFAM" id="SSF48371">
    <property type="entry name" value="ARM repeat"/>
    <property type="match status" value="2"/>
</dbReference>
<evidence type="ECO:0000313" key="5">
    <source>
        <dbReference type="EMBL" id="EFH69624.1"/>
    </source>
</evidence>
<sequence length="2618" mass="298033">MGNVWKNGDLAVEIVETQIMGRNRHKFKSLKERINNIEVNVFRSLDTVKSEPSKGSTFFKDCLVEWRELNTAADFILFYEEMLPFVQNLELILLQKEFIFSKLVSGLHMKARFSLDAFLSLIAALSRDLLEDFIPFLSRLANSLLSLLKNGGQEDPEIIEQIFESWSYIMRDLQKYLICDIKSILKVTLELRYYPKDYIIELMSPSMSFLLRTAPDKQLEKGDELLVISFCHVYVRDNPVDSSLLNVSGIKRILSEVADPPKRTGGVTLLYYVMRNTDAKLHSKAGRVLRIVNFYPEAALHGSGSTVEVVSSTLERICKDYKVEELSVIWNCLYQEVNKSILNKQSVHLTRLLTVITSAVRIKKGLKVHDYPSLIEIVSQIVSTFMASSEIVVEGDNLSAVLDEVLRLILCTIDKPISVREMESIALKWAPIFFLKNSSAINNMIWGSPEDVIPQLLSLCNIQQTSHDTVNIIVETFESRYKRIHEFLEENIKKIQKSLENTGLAQIDEAELATVRGVVNCYPYFKVDSSLLICLKNTLRQHLAVSVVNTFSGPELMWQSLLGTSLRSCHKLCSPEGINHNDLEEALSLAKYHKSCAEVLSPVADYLDFVHRPLLANDDSSKAYPELQANKAEDAFDIFSENLRHSNKEIRLLTLRILCHFETFSSFEEHPPKKKMKSEETLKSLPKENVLQLLHKVEESPLTVSTDVKLVNLIKKIRDLSAGRIHEAYVQLVFNGMIGLFHNRFSKLPKPAFECLAILLEKHTAAVWTGFVRYFRQCQLTFQTLHNHSENENYSTSEKYTDRMDRFNSFLSPPSDSTPTAEVVSLLLQTLQNVPTVAQSRASDILPLLLEFLGYNSEHPMRVGLFNGGACKGKEWKKLLVQWLTLLKLMKNPRSSRFSQFVNDVLQNRFLDDDDAEIQMNVLECLMLWNDYLLPYHKHLENLIKENELREELTTWNFSKEIEEAHRSHFFSLVIRILMPKVRKLKNSASHKHKRSIRHRKAVLCFISQLDVNELSLFFALLIKSLKIISEEMMDFFGSSVKSSLDCFQRSNFLKYFTGKTISTLSREKKYGFLHVIEHILEEFNVSHVQPFLDFLMGCVVRLLANYAPNLDEEVNIDKETVSTNHDQAGTSLKQFKEFRSLCLKIFALVLDKYKDFDFGSEFWDLFFSAVNPLIKSFKQEGSSSQKPSSLFKCFLSMSKSRNLVTFLCREEFLIPEIFSILTVTTASKDIKSSTLKFIENLLSLDNELDEDDHMIKGFLDPYIEALINSLHSLFLGDILKRKSIKYHGKREIKILKLLSKHIRDGSSVMKYLDVLLSFLDDSVKDSDIHREALQAIHSLLGTESTTSSLGTESTSRIIKIVSPLLVDAESNVRLCICDLLESLAKFDLSLDLVAKCVRDMNSRSPMEVDDLDYEKIIDAYGKIDVDFFNKSSEQHVMIILSQSIYNISSEELTLKDSAPSILCQEVVKSDARWTGDRILWIMNKFILKHIGDAINRGISCGKGGILLIHKMVATLPDAGNLSAFRPLCSEDDEVDFFKNIFSIQAHRRANAIKRFTKVIKDSSLPEGVVRKVLVSVFFNMLLDGKDEKGKNVQDACKEALASISAHMSWTSYYALLNRCFHEMNKHTDKKKLLLQLISLILNNFHFSKDGYTQEAMEIRTRIEKNVFPKIQKQMDSDDDSVNVDSYVAAVKVLKLLPKEIMDPQLDSIVPKICSYLTNGLESTRDKSRKALAACVEELGLEYLQFVVKILRARLTRGYEVHVLGFTVNFILSKCVSNSTGGKLDHCLGDLLAVVKADILEDVDDQKEELKTAFKKKKETVKRKSPETLKLIAENVTFRKSHVLELLSPVTAQLQRPLTPKLKSKLEEMLRYIAAGIEGNPTVDQEDLFCFIYDGINNKIGLGDQVSSPPSKKKRKSRDLQNTAGAKSCPHLITVFALDLLHNRLKKMNLNNNKTEEVLLSMLDPFVKILVGCLSSKYEDVVSLSVRCFTQLSRLQLPSFKSEADKVKTTMLNIIVQSAMSSSSPLVESCLKLLTVLITSGNFTLSSWELKMLLQLPMFVDLESDLFDTSLSFIKAIVVGKLAVPNIHDIAGQVLKLMIKTHSDHTRKNCAELHLEILVHHTLSEKCLQRHVNILLKHLSYVHSNGREAVLDMLQALIKKLPKASPGKTSFLDQQSQNFFLQLVCCLATDDAKEVLPKIGDVIKLLLGRISKDQVYSSLEYCLVWYKPENSPAIAAQVLGLFIEAMKASGSSIKAMKEIFRKHICNVLHEAKIILESTEQLQDTVQEGSIPFWKEAYRSLVMIEKMLQQFPDLTFGKDFEDIWKMVFKLLLHQHEWLRTISCRLLNYYFKALAGSERGESKKLVADSLLGKPSSLFMVAVSLCVQLEDQRSTGNENYGDITENIVFAVSGLHSMIGQSSDHEFWSSLDNDEQVVFLNAFKELDSGKGMSNILAITSGKRIENDVRNVLIGSLLKRMGKIALDMDSLQMRLVFNVYKAFASQLNQEECGLYAFRILLPLYKVCQGYTGKVITDELKQLAEEVRDSIRDKSLGSQMFVQVYSEIKKSMEAKREKRKREEKLMAVINPERNAKRKLKLAAKNKANKKRRITSNKMDRWARS</sequence>
<dbReference type="GO" id="GO:0032040">
    <property type="term" value="C:small-subunit processome"/>
    <property type="evidence" value="ECO:0007669"/>
    <property type="project" value="TreeGrafter"/>
</dbReference>
<dbReference type="InterPro" id="IPR046523">
    <property type="entry name" value="UTP20_dom"/>
</dbReference>
<dbReference type="Gramene" id="Al_scaffold_0001_2581">
    <property type="protein sequence ID" value="Al_scaffold_0001_2581"/>
    <property type="gene ID" value="Al_scaffold_0001_2581"/>
</dbReference>
<feature type="region of interest" description="Disordered" evidence="1">
    <location>
        <begin position="2593"/>
        <end position="2618"/>
    </location>
</feature>
<dbReference type="Pfam" id="PF23099">
    <property type="entry name" value="UTP20_C"/>
    <property type="match status" value="1"/>
</dbReference>
<dbReference type="InterPro" id="IPR016024">
    <property type="entry name" value="ARM-type_fold"/>
</dbReference>
<dbReference type="InterPro" id="IPR011989">
    <property type="entry name" value="ARM-like"/>
</dbReference>
<accession>D7KPM0</accession>
<name>D7KPM0_ARALL</name>
<dbReference type="PANTHER" id="PTHR17695:SF11">
    <property type="entry name" value="SMALL SUBUNIT PROCESSOME COMPONENT 20 HOMOLOG"/>
    <property type="match status" value="1"/>
</dbReference>
<evidence type="ECO:0000256" key="1">
    <source>
        <dbReference type="SAM" id="MobiDB-lite"/>
    </source>
</evidence>
<feature type="domain" description="U3 small nucleolar RNA-associated protein 20 N-terminal" evidence="2">
    <location>
        <begin position="875"/>
        <end position="1495"/>
    </location>
</feature>
<dbReference type="InterPro" id="IPR011430">
    <property type="entry name" value="UTP20_N"/>
</dbReference>
<dbReference type="eggNOG" id="KOG1823">
    <property type="taxonomic scope" value="Eukaryota"/>
</dbReference>
<dbReference type="Pfam" id="PF07539">
    <property type="entry name" value="UTP20_N"/>
    <property type="match status" value="1"/>
</dbReference>
<dbReference type="STRING" id="81972.D7KPM0"/>
<organism evidence="6">
    <name type="scientific">Arabidopsis lyrata subsp. lyrata</name>
    <name type="common">Lyre-leaved rock-cress</name>
    <dbReference type="NCBI Taxonomy" id="81972"/>
    <lineage>
        <taxon>Eukaryota</taxon>
        <taxon>Viridiplantae</taxon>
        <taxon>Streptophyta</taxon>
        <taxon>Embryophyta</taxon>
        <taxon>Tracheophyta</taxon>
        <taxon>Spermatophyta</taxon>
        <taxon>Magnoliopsida</taxon>
        <taxon>eudicotyledons</taxon>
        <taxon>Gunneridae</taxon>
        <taxon>Pentapetalae</taxon>
        <taxon>rosids</taxon>
        <taxon>malvids</taxon>
        <taxon>Brassicales</taxon>
        <taxon>Brassicaceae</taxon>
        <taxon>Camelineae</taxon>
        <taxon>Arabidopsis</taxon>
    </lineage>
</organism>
<gene>
    <name evidence="5" type="ORF">ARALYDRAFT_680258</name>
</gene>
<proteinExistence type="predicted"/>
<dbReference type="Proteomes" id="UP000008694">
    <property type="component" value="Unassembled WGS sequence"/>
</dbReference>
<feature type="domain" description="U3 small nucleolar RNA-associated protein 20" evidence="3">
    <location>
        <begin position="1676"/>
        <end position="1894"/>
    </location>
</feature>
<dbReference type="GO" id="GO:0030686">
    <property type="term" value="C:90S preribosome"/>
    <property type="evidence" value="ECO:0007669"/>
    <property type="project" value="TreeGrafter"/>
</dbReference>
<dbReference type="Pfam" id="PF20416">
    <property type="entry name" value="UTP20"/>
    <property type="match status" value="1"/>
</dbReference>
<dbReference type="InterPro" id="IPR057525">
    <property type="entry name" value="UTP20_C"/>
</dbReference>
<reference evidence="6" key="1">
    <citation type="journal article" date="2011" name="Nat. Genet.">
        <title>The Arabidopsis lyrata genome sequence and the basis of rapid genome size change.</title>
        <authorList>
            <person name="Hu T.T."/>
            <person name="Pattyn P."/>
            <person name="Bakker E.G."/>
            <person name="Cao J."/>
            <person name="Cheng J.-F."/>
            <person name="Clark R.M."/>
            <person name="Fahlgren N."/>
            <person name="Fawcett J.A."/>
            <person name="Grimwood J."/>
            <person name="Gundlach H."/>
            <person name="Haberer G."/>
            <person name="Hollister J.D."/>
            <person name="Ossowski S."/>
            <person name="Ottilar R.P."/>
            <person name="Salamov A.A."/>
            <person name="Schneeberger K."/>
            <person name="Spannagl M."/>
            <person name="Wang X."/>
            <person name="Yang L."/>
            <person name="Nasrallah M.E."/>
            <person name="Bergelson J."/>
            <person name="Carrington J.C."/>
            <person name="Gaut B.S."/>
            <person name="Schmutz J."/>
            <person name="Mayer K.F.X."/>
            <person name="Van de Peer Y."/>
            <person name="Grigoriev I.V."/>
            <person name="Nordborg M."/>
            <person name="Weigel D."/>
            <person name="Guo Y.-L."/>
        </authorList>
    </citation>
    <scope>NUCLEOTIDE SEQUENCE [LARGE SCALE GENOMIC DNA]</scope>
    <source>
        <strain evidence="6">cv. MN47</strain>
    </source>
</reference>